<evidence type="ECO:0000313" key="6">
    <source>
        <dbReference type="Proteomes" id="UP001054252"/>
    </source>
</evidence>
<dbReference type="PANTHER" id="PTHR11814">
    <property type="entry name" value="SULFATE TRANSPORTER"/>
    <property type="match status" value="1"/>
</dbReference>
<feature type="region of interest" description="Disordered" evidence="3">
    <location>
        <begin position="96"/>
        <end position="134"/>
    </location>
</feature>
<proteinExistence type="predicted"/>
<organism evidence="5 6">
    <name type="scientific">Rubroshorea leprosula</name>
    <dbReference type="NCBI Taxonomy" id="152421"/>
    <lineage>
        <taxon>Eukaryota</taxon>
        <taxon>Viridiplantae</taxon>
        <taxon>Streptophyta</taxon>
        <taxon>Embryophyta</taxon>
        <taxon>Tracheophyta</taxon>
        <taxon>Spermatophyta</taxon>
        <taxon>Magnoliopsida</taxon>
        <taxon>eudicotyledons</taxon>
        <taxon>Gunneridae</taxon>
        <taxon>Pentapetalae</taxon>
        <taxon>rosids</taxon>
        <taxon>malvids</taxon>
        <taxon>Malvales</taxon>
        <taxon>Dipterocarpaceae</taxon>
        <taxon>Rubroshorea</taxon>
    </lineage>
</organism>
<evidence type="ECO:0000256" key="2">
    <source>
        <dbReference type="ARBA" id="ARBA00023032"/>
    </source>
</evidence>
<evidence type="ECO:0000256" key="1">
    <source>
        <dbReference type="ARBA" id="ARBA00022847"/>
    </source>
</evidence>
<dbReference type="InterPro" id="IPR002645">
    <property type="entry name" value="STAS_dom"/>
</dbReference>
<dbReference type="PROSITE" id="PS50801">
    <property type="entry name" value="STAS"/>
    <property type="match status" value="1"/>
</dbReference>
<feature type="compositionally biased region" description="Polar residues" evidence="3">
    <location>
        <begin position="112"/>
        <end position="122"/>
    </location>
</feature>
<dbReference type="GO" id="GO:0016020">
    <property type="term" value="C:membrane"/>
    <property type="evidence" value="ECO:0007669"/>
    <property type="project" value="InterPro"/>
</dbReference>
<evidence type="ECO:0000256" key="3">
    <source>
        <dbReference type="SAM" id="MobiDB-lite"/>
    </source>
</evidence>
<accession>A0AAV5KVL8</accession>
<dbReference type="SUPFAM" id="SSF52091">
    <property type="entry name" value="SpoIIaa-like"/>
    <property type="match status" value="1"/>
</dbReference>
<gene>
    <name evidence="5" type="ORF">SLEP1_g37561</name>
</gene>
<dbReference type="InterPro" id="IPR036513">
    <property type="entry name" value="STAS_dom_sf"/>
</dbReference>
<dbReference type="Proteomes" id="UP001054252">
    <property type="component" value="Unassembled WGS sequence"/>
</dbReference>
<dbReference type="EMBL" id="BPVZ01000079">
    <property type="protein sequence ID" value="GKV28520.1"/>
    <property type="molecule type" value="Genomic_DNA"/>
</dbReference>
<dbReference type="Gene3D" id="3.30.750.24">
    <property type="entry name" value="STAS domain"/>
    <property type="match status" value="1"/>
</dbReference>
<dbReference type="InterPro" id="IPR001902">
    <property type="entry name" value="SLC26A/SulP_fam"/>
</dbReference>
<keyword evidence="6" id="KW-1185">Reference proteome</keyword>
<name>A0AAV5KVL8_9ROSI</name>
<keyword evidence="2" id="KW-0764">Sulfate transport</keyword>
<dbReference type="GO" id="GO:0015293">
    <property type="term" value="F:symporter activity"/>
    <property type="evidence" value="ECO:0007669"/>
    <property type="project" value="UniProtKB-KW"/>
</dbReference>
<sequence>MAPVTYIDSSAVQALKDLYQEYKSREIQIAISNPNREVLLTLSKAGVVELIGKEWYFVRVHDAVQVCLQHVESLNETSKTSNPLPGDRPSFLQRLLKHGEESSSSSSDLESGNNVRSGSKNIDPSLEPLLPRKS</sequence>
<keyword evidence="1" id="KW-0813">Transport</keyword>
<dbReference type="AlphaFoldDB" id="A0AAV5KVL8"/>
<dbReference type="CDD" id="cd07042">
    <property type="entry name" value="STAS_SulP_like_sulfate_transporter"/>
    <property type="match status" value="1"/>
</dbReference>
<evidence type="ECO:0000313" key="5">
    <source>
        <dbReference type="EMBL" id="GKV28520.1"/>
    </source>
</evidence>
<evidence type="ECO:0000259" key="4">
    <source>
        <dbReference type="PROSITE" id="PS50801"/>
    </source>
</evidence>
<feature type="compositionally biased region" description="Low complexity" evidence="3">
    <location>
        <begin position="102"/>
        <end position="111"/>
    </location>
</feature>
<dbReference type="Pfam" id="PF01740">
    <property type="entry name" value="STAS"/>
    <property type="match status" value="1"/>
</dbReference>
<reference evidence="5 6" key="1">
    <citation type="journal article" date="2021" name="Commun. Biol.">
        <title>The genome of Shorea leprosula (Dipterocarpaceae) highlights the ecological relevance of drought in aseasonal tropical rainforests.</title>
        <authorList>
            <person name="Ng K.K.S."/>
            <person name="Kobayashi M.J."/>
            <person name="Fawcett J.A."/>
            <person name="Hatakeyama M."/>
            <person name="Paape T."/>
            <person name="Ng C.H."/>
            <person name="Ang C.C."/>
            <person name="Tnah L.H."/>
            <person name="Lee C.T."/>
            <person name="Nishiyama T."/>
            <person name="Sese J."/>
            <person name="O'Brien M.J."/>
            <person name="Copetti D."/>
            <person name="Mohd Noor M.I."/>
            <person name="Ong R.C."/>
            <person name="Putra M."/>
            <person name="Sireger I.Z."/>
            <person name="Indrioko S."/>
            <person name="Kosugi Y."/>
            <person name="Izuno A."/>
            <person name="Isagi Y."/>
            <person name="Lee S.L."/>
            <person name="Shimizu K.K."/>
        </authorList>
    </citation>
    <scope>NUCLEOTIDE SEQUENCE [LARGE SCALE GENOMIC DNA]</scope>
    <source>
        <strain evidence="5">214</strain>
    </source>
</reference>
<comment type="caution">
    <text evidence="5">The sequence shown here is derived from an EMBL/GenBank/DDBJ whole genome shotgun (WGS) entry which is preliminary data.</text>
</comment>
<keyword evidence="1" id="KW-0769">Symport</keyword>
<protein>
    <recommendedName>
        <fullName evidence="4">STAS domain-containing protein</fullName>
    </recommendedName>
</protein>
<feature type="domain" description="STAS" evidence="4">
    <location>
        <begin position="1"/>
        <end position="67"/>
    </location>
</feature>